<dbReference type="InterPro" id="IPR052017">
    <property type="entry name" value="TSUP"/>
</dbReference>
<evidence type="ECO:0000256" key="5">
    <source>
        <dbReference type="ARBA" id="ARBA00022692"/>
    </source>
</evidence>
<evidence type="ECO:0000313" key="10">
    <source>
        <dbReference type="Proteomes" id="UP001302477"/>
    </source>
</evidence>
<evidence type="ECO:0000256" key="6">
    <source>
        <dbReference type="ARBA" id="ARBA00022989"/>
    </source>
</evidence>
<feature type="transmembrane region" description="Helical" evidence="8">
    <location>
        <begin position="76"/>
        <end position="95"/>
    </location>
</feature>
<protein>
    <recommendedName>
        <fullName evidence="8">Probable membrane transporter protein</fullName>
    </recommendedName>
</protein>
<dbReference type="KEGG" id="mpaf:R5R33_03860"/>
<dbReference type="GO" id="GO:0005886">
    <property type="term" value="C:plasma membrane"/>
    <property type="evidence" value="ECO:0007669"/>
    <property type="project" value="UniProtKB-SubCell"/>
</dbReference>
<dbReference type="InterPro" id="IPR002781">
    <property type="entry name" value="TM_pro_TauE-like"/>
</dbReference>
<organism evidence="9 10">
    <name type="scientific">Microbulbifer pacificus</name>
    <dbReference type="NCBI Taxonomy" id="407164"/>
    <lineage>
        <taxon>Bacteria</taxon>
        <taxon>Pseudomonadati</taxon>
        <taxon>Pseudomonadota</taxon>
        <taxon>Gammaproteobacteria</taxon>
        <taxon>Cellvibrionales</taxon>
        <taxon>Microbulbiferaceae</taxon>
        <taxon>Microbulbifer</taxon>
    </lineage>
</organism>
<dbReference type="Pfam" id="PF01925">
    <property type="entry name" value="TauE"/>
    <property type="match status" value="1"/>
</dbReference>
<keyword evidence="10" id="KW-1185">Reference proteome</keyword>
<sequence>MELTLTLLLVLFAVAMLAGWVDTLAGGGGLLTLPALLLTGVPPVTALATNKSQAVIGTLTATATLFAKGHLRERKLILPVATAALGAALGTWLIQRVDTSWLSWVIPVLLLGVALYVWLTPHMGKSDSHPRLSEKQWACTCAPTVGFYDGAFGPGTGTFFAAAGVAFRGQTLLTATIRAKLFNLTTNVVSVALFAAAGKVIWTIAATMMAGQVIGAFIGSHTMLAGGTRLIRPLVITMCVLMSVSQIAQHLNLLNLS</sequence>
<proteinExistence type="inferred from homology"/>
<accession>A0AAU0N2K3</accession>
<evidence type="ECO:0000256" key="7">
    <source>
        <dbReference type="ARBA" id="ARBA00023136"/>
    </source>
</evidence>
<dbReference type="EMBL" id="CP137555">
    <property type="protein sequence ID" value="WOX06270.1"/>
    <property type="molecule type" value="Genomic_DNA"/>
</dbReference>
<keyword evidence="7 8" id="KW-0472">Membrane</keyword>
<evidence type="ECO:0000256" key="4">
    <source>
        <dbReference type="ARBA" id="ARBA00022475"/>
    </source>
</evidence>
<evidence type="ECO:0000313" key="9">
    <source>
        <dbReference type="EMBL" id="WOX06270.1"/>
    </source>
</evidence>
<dbReference type="PANTHER" id="PTHR30269">
    <property type="entry name" value="TRANSMEMBRANE PROTEIN YFCA"/>
    <property type="match status" value="1"/>
</dbReference>
<keyword evidence="3" id="KW-0813">Transport</keyword>
<name>A0AAU0N2K3_9GAMM</name>
<gene>
    <name evidence="9" type="ORF">R5R33_03860</name>
</gene>
<evidence type="ECO:0000256" key="2">
    <source>
        <dbReference type="ARBA" id="ARBA00009142"/>
    </source>
</evidence>
<dbReference type="RefSeq" id="WP_318954728.1">
    <property type="nucleotide sequence ID" value="NZ_CP137555.1"/>
</dbReference>
<keyword evidence="5 8" id="KW-0812">Transmembrane</keyword>
<comment type="subcellular location">
    <subcellularLocation>
        <location evidence="1 8">Cell membrane</location>
        <topology evidence="1 8">Multi-pass membrane protein</topology>
    </subcellularLocation>
</comment>
<reference evidence="9 10" key="1">
    <citation type="submission" date="2023-10" db="EMBL/GenBank/DDBJ databases">
        <title>Description of Microbulbifer bruguierae sp. nov., isolated from the sediments of mangrove plant Bruguiera sexangula and comparative genomic analyses of the genus Microbulbifer.</title>
        <authorList>
            <person name="Long M."/>
        </authorList>
    </citation>
    <scope>NUCLEOTIDE SEQUENCE [LARGE SCALE GENOMIC DNA]</scope>
    <source>
        <strain evidence="9 10">SPO729</strain>
    </source>
</reference>
<dbReference type="PANTHER" id="PTHR30269:SF0">
    <property type="entry name" value="MEMBRANE TRANSPORTER PROTEIN YFCA-RELATED"/>
    <property type="match status" value="1"/>
</dbReference>
<evidence type="ECO:0000256" key="3">
    <source>
        <dbReference type="ARBA" id="ARBA00022448"/>
    </source>
</evidence>
<keyword evidence="6 8" id="KW-1133">Transmembrane helix</keyword>
<evidence type="ECO:0000256" key="8">
    <source>
        <dbReference type="RuleBase" id="RU363041"/>
    </source>
</evidence>
<evidence type="ECO:0000256" key="1">
    <source>
        <dbReference type="ARBA" id="ARBA00004651"/>
    </source>
</evidence>
<feature type="transmembrane region" description="Helical" evidence="8">
    <location>
        <begin position="101"/>
        <end position="119"/>
    </location>
</feature>
<keyword evidence="4 8" id="KW-1003">Cell membrane</keyword>
<dbReference type="AlphaFoldDB" id="A0AAU0N2K3"/>
<comment type="similarity">
    <text evidence="2 8">Belongs to the 4-toluene sulfonate uptake permease (TSUP) (TC 2.A.102) family.</text>
</comment>
<dbReference type="Proteomes" id="UP001302477">
    <property type="component" value="Chromosome"/>
</dbReference>